<dbReference type="GO" id="GO:0003700">
    <property type="term" value="F:DNA-binding transcription factor activity"/>
    <property type="evidence" value="ECO:0007669"/>
    <property type="project" value="InterPro"/>
</dbReference>
<evidence type="ECO:0000256" key="2">
    <source>
        <dbReference type="ARBA" id="ARBA00023015"/>
    </source>
</evidence>
<dbReference type="Gene3D" id="1.10.10.10">
    <property type="entry name" value="Winged helix-like DNA-binding domain superfamily/Winged helix DNA-binding domain"/>
    <property type="match status" value="1"/>
</dbReference>
<evidence type="ECO:0000256" key="1">
    <source>
        <dbReference type="ARBA" id="ARBA00022849"/>
    </source>
</evidence>
<proteinExistence type="predicted"/>
<evidence type="ECO:0000256" key="4">
    <source>
        <dbReference type="ARBA" id="ARBA00023163"/>
    </source>
</evidence>
<dbReference type="OrthoDB" id="9793058at2"/>
<dbReference type="InterPro" id="IPR036390">
    <property type="entry name" value="WH_DNA-bd_sf"/>
</dbReference>
<dbReference type="SUPFAM" id="SSF46785">
    <property type="entry name" value="Winged helix' DNA-binding domain"/>
    <property type="match status" value="1"/>
</dbReference>
<dbReference type="PROSITE" id="PS50987">
    <property type="entry name" value="HTH_ARSR_2"/>
    <property type="match status" value="1"/>
</dbReference>
<reference evidence="6 7" key="1">
    <citation type="submission" date="2018-01" db="EMBL/GenBank/DDBJ databases">
        <title>Genome sequence of a Cantenovulum-like bacteria.</title>
        <authorList>
            <person name="Tan W.R."/>
            <person name="Lau N.-S."/>
            <person name="Go F."/>
            <person name="Amirul A.-A.A."/>
        </authorList>
    </citation>
    <scope>NUCLEOTIDE SEQUENCE [LARGE SCALE GENOMIC DNA]</scope>
    <source>
        <strain evidence="6 7">CCB-QB4</strain>
    </source>
</reference>
<feature type="domain" description="HTH arsR-type" evidence="5">
    <location>
        <begin position="1"/>
        <end position="90"/>
    </location>
</feature>
<evidence type="ECO:0000256" key="3">
    <source>
        <dbReference type="ARBA" id="ARBA00023125"/>
    </source>
</evidence>
<dbReference type="InterPro" id="IPR051081">
    <property type="entry name" value="HTH_MetalResp_TranReg"/>
</dbReference>
<evidence type="ECO:0000259" key="5">
    <source>
        <dbReference type="PROSITE" id="PS50987"/>
    </source>
</evidence>
<protein>
    <submittedName>
        <fullName evidence="6">Transcriptional regulator</fullName>
    </submittedName>
</protein>
<dbReference type="NCBIfam" id="NF007528">
    <property type="entry name" value="PRK10141.1"/>
    <property type="match status" value="1"/>
</dbReference>
<evidence type="ECO:0000313" key="6">
    <source>
        <dbReference type="EMBL" id="AWB69029.1"/>
    </source>
</evidence>
<dbReference type="SMART" id="SM00418">
    <property type="entry name" value="HTH_ARSR"/>
    <property type="match status" value="1"/>
</dbReference>
<dbReference type="PRINTS" id="PR00778">
    <property type="entry name" value="HTHARSR"/>
</dbReference>
<keyword evidence="3" id="KW-0238">DNA-binding</keyword>
<dbReference type="Proteomes" id="UP000244441">
    <property type="component" value="Chromosome"/>
</dbReference>
<organism evidence="6 7">
    <name type="scientific">Saccharobesus litoralis</name>
    <dbReference type="NCBI Taxonomy" id="2172099"/>
    <lineage>
        <taxon>Bacteria</taxon>
        <taxon>Pseudomonadati</taxon>
        <taxon>Pseudomonadota</taxon>
        <taxon>Gammaproteobacteria</taxon>
        <taxon>Alteromonadales</taxon>
        <taxon>Alteromonadaceae</taxon>
        <taxon>Saccharobesus</taxon>
    </lineage>
</organism>
<keyword evidence="7" id="KW-1185">Reference proteome</keyword>
<keyword evidence="2" id="KW-0805">Transcription regulation</keyword>
<dbReference type="InterPro" id="IPR001845">
    <property type="entry name" value="HTH_ArsR_DNA-bd_dom"/>
</dbReference>
<dbReference type="InterPro" id="IPR036388">
    <property type="entry name" value="WH-like_DNA-bd_sf"/>
</dbReference>
<name>A0A2S0VXS7_9ALTE</name>
<dbReference type="PANTHER" id="PTHR33154">
    <property type="entry name" value="TRANSCRIPTIONAL REGULATOR, ARSR FAMILY"/>
    <property type="match status" value="1"/>
</dbReference>
<dbReference type="GO" id="GO:0046685">
    <property type="term" value="P:response to arsenic-containing substance"/>
    <property type="evidence" value="ECO:0007669"/>
    <property type="project" value="UniProtKB-KW"/>
</dbReference>
<gene>
    <name evidence="6" type="ORF">C2869_14320</name>
</gene>
<keyword evidence="1" id="KW-0059">Arsenical resistance</keyword>
<evidence type="ECO:0000313" key="7">
    <source>
        <dbReference type="Proteomes" id="UP000244441"/>
    </source>
</evidence>
<accession>A0A2S0VXS7</accession>
<keyword evidence="4" id="KW-0804">Transcription</keyword>
<dbReference type="AlphaFoldDB" id="A0A2S0VXS7"/>
<dbReference type="RefSeq" id="WP_108605069.1">
    <property type="nucleotide sequence ID" value="NZ_CP026604.1"/>
</dbReference>
<dbReference type="EMBL" id="CP026604">
    <property type="protein sequence ID" value="AWB69029.1"/>
    <property type="molecule type" value="Genomic_DNA"/>
</dbReference>
<dbReference type="Pfam" id="PF01022">
    <property type="entry name" value="HTH_5"/>
    <property type="match status" value="1"/>
</dbReference>
<dbReference type="KEGG" id="cate:C2869_14320"/>
<dbReference type="InterPro" id="IPR011991">
    <property type="entry name" value="ArsR-like_HTH"/>
</dbReference>
<sequence>MKPTIFFKCLADELRLKSILLLHLEQELCVCELMVALNEASQPKVSRHLAQLKKAGLLIDRKQSQWVYYKIDPALNSWIHETIKITAQQNSDFLTESVARLAKMGDRPTREKQCCG</sequence>
<dbReference type="CDD" id="cd00090">
    <property type="entry name" value="HTH_ARSR"/>
    <property type="match status" value="1"/>
</dbReference>
<dbReference type="FunFam" id="1.10.10.10:FF:000279">
    <property type="entry name" value="Transcriptional regulator, ArsR family"/>
    <property type="match status" value="1"/>
</dbReference>
<dbReference type="PANTHER" id="PTHR33154:SF18">
    <property type="entry name" value="ARSENICAL RESISTANCE OPERON REPRESSOR"/>
    <property type="match status" value="1"/>
</dbReference>
<dbReference type="NCBIfam" id="NF033788">
    <property type="entry name" value="HTH_metalloreg"/>
    <property type="match status" value="1"/>
</dbReference>
<dbReference type="GO" id="GO:0003677">
    <property type="term" value="F:DNA binding"/>
    <property type="evidence" value="ECO:0007669"/>
    <property type="project" value="UniProtKB-KW"/>
</dbReference>